<reference evidence="2 3" key="1">
    <citation type="submission" date="2018-06" db="EMBL/GenBank/DDBJ databases">
        <title>Genomic Encyclopedia of Archaeal and Bacterial Type Strains, Phase II (KMG-II): from individual species to whole genera.</title>
        <authorList>
            <person name="Goeker M."/>
        </authorList>
    </citation>
    <scope>NUCLEOTIDE SEQUENCE [LARGE SCALE GENOMIC DNA]</scope>
    <source>
        <strain evidence="2 3">DSM 15361</strain>
    </source>
</reference>
<dbReference type="InterPro" id="IPR011250">
    <property type="entry name" value="OMP/PagP_B-barrel"/>
</dbReference>
<dbReference type="InterPro" id="IPR045743">
    <property type="entry name" value="DUF6089"/>
</dbReference>
<organism evidence="2 3">
    <name type="scientific">Mesonia algae</name>
    <dbReference type="NCBI Taxonomy" id="213248"/>
    <lineage>
        <taxon>Bacteria</taxon>
        <taxon>Pseudomonadati</taxon>
        <taxon>Bacteroidota</taxon>
        <taxon>Flavobacteriia</taxon>
        <taxon>Flavobacteriales</taxon>
        <taxon>Flavobacteriaceae</taxon>
        <taxon>Mesonia</taxon>
    </lineage>
</organism>
<name>A0A2W7I608_9FLAO</name>
<dbReference type="EMBL" id="QKYV01000003">
    <property type="protein sequence ID" value="PZW41669.1"/>
    <property type="molecule type" value="Genomic_DNA"/>
</dbReference>
<dbReference type="Pfam" id="PF19573">
    <property type="entry name" value="DUF6089"/>
    <property type="match status" value="1"/>
</dbReference>
<accession>A0A2W7I608</accession>
<gene>
    <name evidence="2" type="ORF">LX95_01351</name>
</gene>
<sequence>MRYLIAVITILMCVKDIRSQTYEIGPYIGGANYIGDVGSTSYIAPKSLLAGGIFKWNRSKRHSFRLSILHTSLEADDKNSDENRRQQRGYSFKNEITEASLGIEYTFWEWNLHNLKPQLTPYLYTGLTGVFTDNQYVDRTNRIVPGDNKITAAIPMVIGVKGTLNTNWVLGIEAGARYTFTDNLDGSNPEEFDGGEVYPSFGNPNTNDWYMFVGVTLTYTFGRKPCYCAF</sequence>
<evidence type="ECO:0000313" key="3">
    <source>
        <dbReference type="Proteomes" id="UP000249542"/>
    </source>
</evidence>
<protein>
    <recommendedName>
        <fullName evidence="1">DUF6089 domain-containing protein</fullName>
    </recommendedName>
</protein>
<dbReference type="Gene3D" id="2.40.160.20">
    <property type="match status" value="1"/>
</dbReference>
<dbReference type="Proteomes" id="UP000249542">
    <property type="component" value="Unassembled WGS sequence"/>
</dbReference>
<evidence type="ECO:0000313" key="2">
    <source>
        <dbReference type="EMBL" id="PZW41669.1"/>
    </source>
</evidence>
<dbReference type="AlphaFoldDB" id="A0A2W7I608"/>
<proteinExistence type="predicted"/>
<feature type="domain" description="DUF6089" evidence="1">
    <location>
        <begin position="4"/>
        <end position="229"/>
    </location>
</feature>
<keyword evidence="3" id="KW-1185">Reference proteome</keyword>
<evidence type="ECO:0000259" key="1">
    <source>
        <dbReference type="Pfam" id="PF19573"/>
    </source>
</evidence>
<dbReference type="RefSeq" id="WP_111540672.1">
    <property type="nucleotide sequence ID" value="NZ_QKYV01000003.1"/>
</dbReference>
<comment type="caution">
    <text evidence="2">The sequence shown here is derived from an EMBL/GenBank/DDBJ whole genome shotgun (WGS) entry which is preliminary data.</text>
</comment>
<dbReference type="SUPFAM" id="SSF56925">
    <property type="entry name" value="OMPA-like"/>
    <property type="match status" value="1"/>
</dbReference>